<gene>
    <name evidence="1" type="ORF">DPEC_G00238450</name>
</gene>
<sequence length="102" mass="11275">MSRVGFGIYRLSAMTAAPMSEKVFQCFPWYKRCKDRGKARHCPAKACQNASCSFPIPSIETAPQFAPTSHAGDEAGGVVYISHKARVAYRHQMDGNVIDTTY</sequence>
<proteinExistence type="predicted"/>
<keyword evidence="2" id="KW-1185">Reference proteome</keyword>
<reference evidence="1" key="1">
    <citation type="submission" date="2021-05" db="EMBL/GenBank/DDBJ databases">
        <authorList>
            <person name="Pan Q."/>
            <person name="Jouanno E."/>
            <person name="Zahm M."/>
            <person name="Klopp C."/>
            <person name="Cabau C."/>
            <person name="Louis A."/>
            <person name="Berthelot C."/>
            <person name="Parey E."/>
            <person name="Roest Crollius H."/>
            <person name="Montfort J."/>
            <person name="Robinson-Rechavi M."/>
            <person name="Bouchez O."/>
            <person name="Lampietro C."/>
            <person name="Lopez Roques C."/>
            <person name="Donnadieu C."/>
            <person name="Postlethwait J."/>
            <person name="Bobe J."/>
            <person name="Dillon D."/>
            <person name="Chandos A."/>
            <person name="von Hippel F."/>
            <person name="Guiguen Y."/>
        </authorList>
    </citation>
    <scope>NUCLEOTIDE SEQUENCE</scope>
    <source>
        <strain evidence="1">YG-Jan2019</strain>
    </source>
</reference>
<organism evidence="1 2">
    <name type="scientific">Dallia pectoralis</name>
    <name type="common">Alaska blackfish</name>
    <dbReference type="NCBI Taxonomy" id="75939"/>
    <lineage>
        <taxon>Eukaryota</taxon>
        <taxon>Metazoa</taxon>
        <taxon>Chordata</taxon>
        <taxon>Craniata</taxon>
        <taxon>Vertebrata</taxon>
        <taxon>Euteleostomi</taxon>
        <taxon>Actinopterygii</taxon>
        <taxon>Neopterygii</taxon>
        <taxon>Teleostei</taxon>
        <taxon>Protacanthopterygii</taxon>
        <taxon>Esociformes</taxon>
        <taxon>Umbridae</taxon>
        <taxon>Dallia</taxon>
    </lineage>
</organism>
<dbReference type="EMBL" id="CM055747">
    <property type="protein sequence ID" value="KAJ7996571.1"/>
    <property type="molecule type" value="Genomic_DNA"/>
</dbReference>
<accession>A0ACC2FZ39</accession>
<evidence type="ECO:0000313" key="1">
    <source>
        <dbReference type="EMBL" id="KAJ7996571.1"/>
    </source>
</evidence>
<name>A0ACC2FZ39_DALPE</name>
<dbReference type="Proteomes" id="UP001157502">
    <property type="component" value="Chromosome 20"/>
</dbReference>
<evidence type="ECO:0000313" key="2">
    <source>
        <dbReference type="Proteomes" id="UP001157502"/>
    </source>
</evidence>
<comment type="caution">
    <text evidence="1">The sequence shown here is derived from an EMBL/GenBank/DDBJ whole genome shotgun (WGS) entry which is preliminary data.</text>
</comment>
<protein>
    <submittedName>
        <fullName evidence="1">Uncharacterized protein</fullName>
    </submittedName>
</protein>